<evidence type="ECO:0000313" key="6">
    <source>
        <dbReference type="Proteomes" id="UP000742786"/>
    </source>
</evidence>
<dbReference type="InterPro" id="IPR049381">
    <property type="entry name" value="UbiD-like_C"/>
</dbReference>
<keyword evidence="6" id="KW-1185">Reference proteome</keyword>
<dbReference type="NCBIfam" id="TIGR00148">
    <property type="entry name" value="UbiD family decarboxylase"/>
    <property type="match status" value="1"/>
</dbReference>
<evidence type="ECO:0000313" key="5">
    <source>
        <dbReference type="EMBL" id="CAG4882292.1"/>
    </source>
</evidence>
<gene>
    <name evidence="5" type="ORF">GTOL_10174</name>
</gene>
<dbReference type="GO" id="GO:0005737">
    <property type="term" value="C:cytoplasm"/>
    <property type="evidence" value="ECO:0007669"/>
    <property type="project" value="TreeGrafter"/>
</dbReference>
<dbReference type="EC" id="4.1.1.-" evidence="5"/>
<proteinExistence type="predicted"/>
<dbReference type="InterPro" id="IPR049383">
    <property type="entry name" value="UbiD-like_N"/>
</dbReference>
<dbReference type="Proteomes" id="UP000742786">
    <property type="component" value="Unassembled WGS sequence"/>
</dbReference>
<dbReference type="Pfam" id="PF01977">
    <property type="entry name" value="UbiD"/>
    <property type="match status" value="1"/>
</dbReference>
<name>A0A916NGK1_9PROT</name>
<comment type="caution">
    <text evidence="5">The sequence shown here is derived from an EMBL/GenBank/DDBJ whole genome shotgun (WGS) entry which is preliminary data.</text>
</comment>
<evidence type="ECO:0000259" key="3">
    <source>
        <dbReference type="Pfam" id="PF20695"/>
    </source>
</evidence>
<dbReference type="Pfam" id="PF20696">
    <property type="entry name" value="UbiD_C"/>
    <property type="match status" value="1"/>
</dbReference>
<protein>
    <submittedName>
        <fullName evidence="5">3-polyprenyl-4-hydroxybenzoate carboxy-lyase</fullName>
        <ecNumber evidence="5">4.1.1.-</ecNumber>
    </submittedName>
</protein>
<evidence type="ECO:0000259" key="2">
    <source>
        <dbReference type="Pfam" id="PF01977"/>
    </source>
</evidence>
<dbReference type="AlphaFoldDB" id="A0A916NGK1"/>
<feature type="domain" description="3-octaprenyl-4-hydroxybenzoate carboxy-lyase-like Rift-related" evidence="2">
    <location>
        <begin position="126"/>
        <end position="324"/>
    </location>
</feature>
<reference evidence="5" key="1">
    <citation type="submission" date="2021-04" db="EMBL/GenBank/DDBJ databases">
        <authorList>
            <person name="Hornung B."/>
        </authorList>
    </citation>
    <scope>NUCLEOTIDE SEQUENCE</scope>
    <source>
        <strain evidence="5">G5G6</strain>
    </source>
</reference>
<sequence>MDMKKGSEKSGTSETAANEPIQDLREWLTRVDEMGELVRVKEPVDRDEEMSAVGYLLAKQTPSPAVLFEKAAGFEKSPIGARLLWNILGPSIKRVAMTLEEPVDTPTVELIRRAKDKLKRRIPPKEVAAKDAPVFEHTLTGNQIDLDQLPIPRHWPLDGGRYAGTADAVITRDPDSGYLNIGTYRMMQQGKKEVGLYLSPGKDARLHITRAWQNGNDIHVAAAWGIDPLFMMVGSQTFPKNVSEYEFAGGIKGQAIPVVRGTTTDLLLPANAELVIEGVIRLNSVKPEGPFGEFPGYYGRPEAGCPLVEVTAVHHRSNPILTNALMADYPSCEQSGFFSVMRSAKIWDDLDKLGIPGIHGVYAHPAAAGGFGMTVISLEQRYAGHAAQVLALAAQCPGGAYYTKLIIAVDEDIDPTDTDQVIWAMASRCNPIDDIDILRNTWSTWLDPTQNPPENRPYGSKALINACKEHRHLPVFSKRTALSKGVYDKVASRWTKLGLPGQIPTVRAFEEENKVLYHEVGGFEPGKQPGESD</sequence>
<dbReference type="PANTHER" id="PTHR30108">
    <property type="entry name" value="3-OCTAPRENYL-4-HYDROXYBENZOATE CARBOXY-LYASE-RELATED"/>
    <property type="match status" value="1"/>
</dbReference>
<accession>A0A916NGK1</accession>
<dbReference type="RefSeq" id="WP_220634379.1">
    <property type="nucleotide sequence ID" value="NZ_CAJQUM010000001.1"/>
</dbReference>
<dbReference type="GO" id="GO:0046281">
    <property type="term" value="P:cinnamic acid catabolic process"/>
    <property type="evidence" value="ECO:0007669"/>
    <property type="project" value="TreeGrafter"/>
</dbReference>
<feature type="region of interest" description="Disordered" evidence="1">
    <location>
        <begin position="1"/>
        <end position="23"/>
    </location>
</feature>
<dbReference type="EMBL" id="CAJQUM010000001">
    <property type="protein sequence ID" value="CAG4882292.1"/>
    <property type="molecule type" value="Genomic_DNA"/>
</dbReference>
<dbReference type="Pfam" id="PF20695">
    <property type="entry name" value="UbiD_N"/>
    <property type="match status" value="1"/>
</dbReference>
<feature type="domain" description="3-octaprenyl-4-hydroxybenzoate carboxy-lyase-like N-terminal" evidence="3">
    <location>
        <begin position="29"/>
        <end position="113"/>
    </location>
</feature>
<feature type="domain" description="3-octaprenyl-4-hydroxybenzoate carboxy-lyase-like C-terminal" evidence="4">
    <location>
        <begin position="338"/>
        <end position="466"/>
    </location>
</feature>
<dbReference type="Gene3D" id="3.40.1670.10">
    <property type="entry name" value="UbiD C-terminal domain-like"/>
    <property type="match status" value="1"/>
</dbReference>
<keyword evidence="5" id="KW-0456">Lyase</keyword>
<dbReference type="GO" id="GO:0033494">
    <property type="term" value="P:ferulate metabolic process"/>
    <property type="evidence" value="ECO:0007669"/>
    <property type="project" value="TreeGrafter"/>
</dbReference>
<dbReference type="GO" id="GO:0016831">
    <property type="term" value="F:carboxy-lyase activity"/>
    <property type="evidence" value="ECO:0007669"/>
    <property type="project" value="InterPro"/>
</dbReference>
<evidence type="ECO:0000259" key="4">
    <source>
        <dbReference type="Pfam" id="PF20696"/>
    </source>
</evidence>
<dbReference type="InterPro" id="IPR002830">
    <property type="entry name" value="UbiD"/>
</dbReference>
<dbReference type="PANTHER" id="PTHR30108:SF17">
    <property type="entry name" value="FERULIC ACID DECARBOXYLASE 1"/>
    <property type="match status" value="1"/>
</dbReference>
<dbReference type="SUPFAM" id="SSF143968">
    <property type="entry name" value="UbiD C-terminal domain-like"/>
    <property type="match status" value="1"/>
</dbReference>
<dbReference type="InterPro" id="IPR048304">
    <property type="entry name" value="UbiD_Rift_dom"/>
</dbReference>
<evidence type="ECO:0000256" key="1">
    <source>
        <dbReference type="SAM" id="MobiDB-lite"/>
    </source>
</evidence>
<dbReference type="SUPFAM" id="SSF50475">
    <property type="entry name" value="FMN-binding split barrel"/>
    <property type="match status" value="1"/>
</dbReference>
<organism evidence="5 6">
    <name type="scientific">Georgfuchsia toluolica</name>
    <dbReference type="NCBI Taxonomy" id="424218"/>
    <lineage>
        <taxon>Bacteria</taxon>
        <taxon>Pseudomonadati</taxon>
        <taxon>Pseudomonadota</taxon>
        <taxon>Betaproteobacteria</taxon>
        <taxon>Nitrosomonadales</taxon>
        <taxon>Sterolibacteriaceae</taxon>
        <taxon>Georgfuchsia</taxon>
    </lineage>
</organism>